<name>A0AAV2RRA3_MEGNR</name>
<dbReference type="InterPro" id="IPR050113">
    <property type="entry name" value="Ub_conjugating_enzyme"/>
</dbReference>
<reference evidence="2 3" key="1">
    <citation type="submission" date="2024-05" db="EMBL/GenBank/DDBJ databases">
        <authorList>
            <person name="Wallberg A."/>
        </authorList>
    </citation>
    <scope>NUCLEOTIDE SEQUENCE [LARGE SCALE GENOMIC DNA]</scope>
</reference>
<dbReference type="PANTHER" id="PTHR24067">
    <property type="entry name" value="UBIQUITIN-CONJUGATING ENZYME E2"/>
    <property type="match status" value="1"/>
</dbReference>
<dbReference type="SMART" id="SM00212">
    <property type="entry name" value="UBCc"/>
    <property type="match status" value="1"/>
</dbReference>
<gene>
    <name evidence="2" type="ORF">MNOR_LOCUS27303</name>
</gene>
<dbReference type="Proteomes" id="UP001497623">
    <property type="component" value="Unassembled WGS sequence"/>
</dbReference>
<comment type="caution">
    <text evidence="2">The sequence shown here is derived from an EMBL/GenBank/DDBJ whole genome shotgun (WGS) entry which is preliminary data.</text>
</comment>
<dbReference type="CDD" id="cd23799">
    <property type="entry name" value="UBCc_UBE2J"/>
    <property type="match status" value="1"/>
</dbReference>
<keyword evidence="3" id="KW-1185">Reference proteome</keyword>
<accession>A0AAV2RRA3</accession>
<evidence type="ECO:0000313" key="2">
    <source>
        <dbReference type="EMBL" id="CAL4133737.1"/>
    </source>
</evidence>
<proteinExistence type="predicted"/>
<dbReference type="AlphaFoldDB" id="A0AAV2RRA3"/>
<sequence length="209" mass="24029">MATNFAAHSRLMNDYRNLKRDPIPYVVAEPLCGNILEWHYVLQGPEDSPYQGGFYHGRLLFPDNFPFAPPKIEMITPSGRFQTNEFICLSISNMHPESWNPCWTVGTLLCGLLSFMIGNAKTNGTLESTEEEKKKLARESLNFNLSNSQFVELFPDTVNKIRLPPSNYECIDMTFESVHKTVNDFDFDRDLSNDPFIFDDWDSDSDFSM</sequence>
<dbReference type="SUPFAM" id="SSF54495">
    <property type="entry name" value="UBC-like"/>
    <property type="match status" value="1"/>
</dbReference>
<dbReference type="FunFam" id="3.10.110.10:FF:000109">
    <property type="entry name" value="Ubiquitin-conjugating enzyme E2 J2-like"/>
    <property type="match status" value="1"/>
</dbReference>
<dbReference type="EMBL" id="CAXKWB010028510">
    <property type="protein sequence ID" value="CAL4133737.1"/>
    <property type="molecule type" value="Genomic_DNA"/>
</dbReference>
<feature type="domain" description="UBC core" evidence="1">
    <location>
        <begin position="6"/>
        <end position="163"/>
    </location>
</feature>
<dbReference type="Gene3D" id="3.10.110.10">
    <property type="entry name" value="Ubiquitin Conjugating Enzyme"/>
    <property type="match status" value="1"/>
</dbReference>
<dbReference type="InterPro" id="IPR016135">
    <property type="entry name" value="UBQ-conjugating_enzyme/RWD"/>
</dbReference>
<dbReference type="InterPro" id="IPR000608">
    <property type="entry name" value="UBC"/>
</dbReference>
<dbReference type="PROSITE" id="PS50127">
    <property type="entry name" value="UBC_2"/>
    <property type="match status" value="1"/>
</dbReference>
<protein>
    <recommendedName>
        <fullName evidence="1">UBC core domain-containing protein</fullName>
    </recommendedName>
</protein>
<evidence type="ECO:0000259" key="1">
    <source>
        <dbReference type="PROSITE" id="PS50127"/>
    </source>
</evidence>
<dbReference type="Pfam" id="PF00179">
    <property type="entry name" value="UQ_con"/>
    <property type="match status" value="1"/>
</dbReference>
<organism evidence="2 3">
    <name type="scientific">Meganyctiphanes norvegica</name>
    <name type="common">Northern krill</name>
    <name type="synonym">Thysanopoda norvegica</name>
    <dbReference type="NCBI Taxonomy" id="48144"/>
    <lineage>
        <taxon>Eukaryota</taxon>
        <taxon>Metazoa</taxon>
        <taxon>Ecdysozoa</taxon>
        <taxon>Arthropoda</taxon>
        <taxon>Crustacea</taxon>
        <taxon>Multicrustacea</taxon>
        <taxon>Malacostraca</taxon>
        <taxon>Eumalacostraca</taxon>
        <taxon>Eucarida</taxon>
        <taxon>Euphausiacea</taxon>
        <taxon>Euphausiidae</taxon>
        <taxon>Meganyctiphanes</taxon>
    </lineage>
</organism>
<evidence type="ECO:0000313" key="3">
    <source>
        <dbReference type="Proteomes" id="UP001497623"/>
    </source>
</evidence>